<reference evidence="1 2" key="1">
    <citation type="submission" date="2024-01" db="EMBL/GenBank/DDBJ databases">
        <title>The genomes of 5 underutilized Papilionoideae crops provide insights into root nodulation and disease resistanc.</title>
        <authorList>
            <person name="Yuan L."/>
        </authorList>
    </citation>
    <scope>NUCLEOTIDE SEQUENCE [LARGE SCALE GENOMIC DNA]</scope>
    <source>
        <strain evidence="1">ZHUSHIDOU_FW_LH</strain>
        <tissue evidence="1">Leaf</tissue>
    </source>
</reference>
<protein>
    <submittedName>
        <fullName evidence="1">Uncharacterized protein</fullName>
    </submittedName>
</protein>
<dbReference type="AlphaFoldDB" id="A0AAN9F8B4"/>
<evidence type="ECO:0000313" key="2">
    <source>
        <dbReference type="Proteomes" id="UP001372338"/>
    </source>
</evidence>
<keyword evidence="2" id="KW-1185">Reference proteome</keyword>
<evidence type="ECO:0000313" key="1">
    <source>
        <dbReference type="EMBL" id="KAK7267063.1"/>
    </source>
</evidence>
<sequence length="139" mass="16166">MPPLFSHGPILSPRLLGRSVKHSQPQVRNYPPCPKSGLIKDLRAHTDVGGIMLLFQHDKEKHIVQQASIVENLENFGVLNNSLERKPSKCEEADSKSYRSQDQILRLMRHEMAWRISHSFPQLRSWHNQFLVHRIMVEL</sequence>
<organism evidence="1 2">
    <name type="scientific">Crotalaria pallida</name>
    <name type="common">Smooth rattlebox</name>
    <name type="synonym">Crotalaria striata</name>
    <dbReference type="NCBI Taxonomy" id="3830"/>
    <lineage>
        <taxon>Eukaryota</taxon>
        <taxon>Viridiplantae</taxon>
        <taxon>Streptophyta</taxon>
        <taxon>Embryophyta</taxon>
        <taxon>Tracheophyta</taxon>
        <taxon>Spermatophyta</taxon>
        <taxon>Magnoliopsida</taxon>
        <taxon>eudicotyledons</taxon>
        <taxon>Gunneridae</taxon>
        <taxon>Pentapetalae</taxon>
        <taxon>rosids</taxon>
        <taxon>fabids</taxon>
        <taxon>Fabales</taxon>
        <taxon>Fabaceae</taxon>
        <taxon>Papilionoideae</taxon>
        <taxon>50 kb inversion clade</taxon>
        <taxon>genistoids sensu lato</taxon>
        <taxon>core genistoids</taxon>
        <taxon>Crotalarieae</taxon>
        <taxon>Crotalaria</taxon>
    </lineage>
</organism>
<gene>
    <name evidence="1" type="ORF">RIF29_19727</name>
</gene>
<comment type="caution">
    <text evidence="1">The sequence shown here is derived from an EMBL/GenBank/DDBJ whole genome shotgun (WGS) entry which is preliminary data.</text>
</comment>
<dbReference type="EMBL" id="JAYWIO010000004">
    <property type="protein sequence ID" value="KAK7267063.1"/>
    <property type="molecule type" value="Genomic_DNA"/>
</dbReference>
<name>A0AAN9F8B4_CROPI</name>
<dbReference type="SUPFAM" id="SSF51197">
    <property type="entry name" value="Clavaminate synthase-like"/>
    <property type="match status" value="1"/>
</dbReference>
<proteinExistence type="predicted"/>
<dbReference type="Proteomes" id="UP001372338">
    <property type="component" value="Unassembled WGS sequence"/>
</dbReference>
<accession>A0AAN9F8B4</accession>